<evidence type="ECO:0000256" key="1">
    <source>
        <dbReference type="ARBA" id="ARBA00022598"/>
    </source>
</evidence>
<accession>E6N487</accession>
<dbReference type="GO" id="GO:0043758">
    <property type="term" value="F:acetate-CoA ligase (ADP-forming) activity"/>
    <property type="evidence" value="ECO:0007669"/>
    <property type="project" value="UniProtKB-EC"/>
</dbReference>
<dbReference type="Pfam" id="PF13380">
    <property type="entry name" value="CoA_binding_2"/>
    <property type="match status" value="1"/>
</dbReference>
<feature type="domain" description="ATP-grasp" evidence="5">
    <location>
        <begin position="495"/>
        <end position="531"/>
    </location>
</feature>
<dbReference type="SUPFAM" id="SSF51735">
    <property type="entry name" value="NAD(P)-binding Rossmann-fold domains"/>
    <property type="match status" value="1"/>
</dbReference>
<dbReference type="GO" id="GO:0046872">
    <property type="term" value="F:metal ion binding"/>
    <property type="evidence" value="ECO:0007669"/>
    <property type="project" value="InterPro"/>
</dbReference>
<dbReference type="PROSITE" id="PS50975">
    <property type="entry name" value="ATP_GRASP"/>
    <property type="match status" value="1"/>
</dbReference>
<dbReference type="InterPro" id="IPR016102">
    <property type="entry name" value="Succinyl-CoA_synth-like"/>
</dbReference>
<dbReference type="STRING" id="311458.CSUB_C0071"/>
<evidence type="ECO:0000313" key="7">
    <source>
        <dbReference type="EMBL" id="BAJ49935.1"/>
    </source>
</evidence>
<dbReference type="InterPro" id="IPR032875">
    <property type="entry name" value="Succ_CoA_lig_flav_dom"/>
</dbReference>
<dbReference type="EMBL" id="AP011827">
    <property type="protein sequence ID" value="BAJ47106.1"/>
    <property type="molecule type" value="Genomic_DNA"/>
</dbReference>
<dbReference type="SMART" id="SM00881">
    <property type="entry name" value="CoA_binding"/>
    <property type="match status" value="1"/>
</dbReference>
<dbReference type="EC" id="6.2.1.13" evidence="6"/>
<evidence type="ECO:0000313" key="6">
    <source>
        <dbReference type="EMBL" id="BAJ47106.1"/>
    </source>
</evidence>
<gene>
    <name evidence="7" type="ORF">CSUB_C0071</name>
    <name evidence="6" type="ORF">HGMM_F25E12C27</name>
</gene>
<dbReference type="EMBL" id="BA000048">
    <property type="protein sequence ID" value="BAJ49935.1"/>
    <property type="molecule type" value="Genomic_DNA"/>
</dbReference>
<evidence type="ECO:0000256" key="4">
    <source>
        <dbReference type="PROSITE-ProRule" id="PRU00409"/>
    </source>
</evidence>
<dbReference type="InterPro" id="IPR011761">
    <property type="entry name" value="ATP-grasp"/>
</dbReference>
<dbReference type="Proteomes" id="UP000008120">
    <property type="component" value="Chromosome"/>
</dbReference>
<dbReference type="InterPro" id="IPR013815">
    <property type="entry name" value="ATP_grasp_subdomain_1"/>
</dbReference>
<dbReference type="PANTHER" id="PTHR43334:SF1">
    <property type="entry name" value="3-HYDROXYPROPIONATE--COA LIGASE [ADP-FORMING]"/>
    <property type="match status" value="1"/>
</dbReference>
<dbReference type="Gene3D" id="3.40.50.720">
    <property type="entry name" value="NAD(P)-binding Rossmann-like Domain"/>
    <property type="match status" value="1"/>
</dbReference>
<dbReference type="PANTHER" id="PTHR43334">
    <property type="entry name" value="ACETATE--COA LIGASE [ADP-FORMING]"/>
    <property type="match status" value="1"/>
</dbReference>
<keyword evidence="2 4" id="KW-0547">Nucleotide-binding</keyword>
<dbReference type="Gene3D" id="3.30.1490.20">
    <property type="entry name" value="ATP-grasp fold, A domain"/>
    <property type="match status" value="1"/>
</dbReference>
<dbReference type="Pfam" id="PF13607">
    <property type="entry name" value="Succ_CoA_lig"/>
    <property type="match status" value="1"/>
</dbReference>
<dbReference type="GO" id="GO:0005524">
    <property type="term" value="F:ATP binding"/>
    <property type="evidence" value="ECO:0007669"/>
    <property type="project" value="UniProtKB-UniRule"/>
</dbReference>
<dbReference type="Pfam" id="PF13549">
    <property type="entry name" value="ATP-grasp_5"/>
    <property type="match status" value="1"/>
</dbReference>
<evidence type="ECO:0000256" key="3">
    <source>
        <dbReference type="ARBA" id="ARBA00022840"/>
    </source>
</evidence>
<dbReference type="Gene3D" id="3.30.470.20">
    <property type="entry name" value="ATP-grasp fold, B domain"/>
    <property type="match status" value="1"/>
</dbReference>
<reference evidence="6 8" key="2">
    <citation type="journal article" date="2011" name="Nucleic Acids Res.">
        <title>Insights into the evolution of Archaea and eukaryotic protein modifier systems revealed by the genome of a novel archaeal group.</title>
        <authorList>
            <person name="Nunoura T."/>
            <person name="Takaki Y."/>
            <person name="Kakuta J."/>
            <person name="Nishi S."/>
            <person name="Sugahara J."/>
            <person name="Kazama H."/>
            <person name="Chee G."/>
            <person name="Hattori M."/>
            <person name="Kanai A."/>
            <person name="Atomi H."/>
            <person name="Takai K."/>
            <person name="Takami H."/>
        </authorList>
    </citation>
    <scope>NUCLEOTIDE SEQUENCE [LARGE SCALE GENOMIC DNA]</scope>
</reference>
<dbReference type="SUPFAM" id="SSF56059">
    <property type="entry name" value="Glutathione synthetase ATP-binding domain-like"/>
    <property type="match status" value="1"/>
</dbReference>
<sequence length="703" mass="75711">MLEAFFNPCSIAVVGVSGDPHKLGRAIYDRLRQNKLAGVLKSRLYAVSSSITEIYGERVYRRVSEINDEVELVVVAVPATAVPDVVADAAGHGARAVVVISGGFSEAGNRELENRLRQVVVETGIRLLGPNTIGIIDPYTGVDTSFTRETKPFADGTWGRAIIYPRKGNVAIISQSGALAYHSIDLFGDRGVGLRAAACVGNQVDVNITMLADYFSDDPLTRVIVLYVEGVADGRGLLNAVLKARHRGKQVVVLKAGRTAVGGRAAYTHTASMVGEWDVFTGCLRQAGAMVVTGVEQMVDVAHLASLQKPPRNRKTLILTNAGGFSVLAAEHININGLETPQLSQQTVEKLLQLRESGAIPAVAVPANPLDLSGSATPEAFEKAYNTVAAEDFGIHLLMPFHIPPPMDESVVEKLVRIANGCGATVAAVDTGYSDWGQRIRKLLTENGVPAFESVEAAAQALSIYASASTPKRDSFPIFQQVHGEPQPMERKRLLSLLRVYGVEPAEERLVYNVDDALAAAEELGYPLVMKIASEKISHKSDLGGVVLGINTSEAAAEAFNKLMNLAKRLGVADDGVVLQETWTGLELLLSTKTDPSMGPVVTVGLGGVYTELWRDIITYAAPVTEEEALNMLDSLQHVRILNGYRNIPPINRRMIAKLIVRFSSIIPENPSINQLEINPLTIRGENVKAVDIRGLETKPTNL</sequence>
<reference evidence="6 8" key="1">
    <citation type="journal article" date="2005" name="Environ. Microbiol.">
        <title>Genetic and functional properties of uncultivated thermophilic crenarchaeotes from a subsurface gold mine as revealed by analysis of genome fragments.</title>
        <authorList>
            <person name="Nunoura T."/>
            <person name="Hirayama H."/>
            <person name="Takami H."/>
            <person name="Oida H."/>
            <person name="Nishi S."/>
            <person name="Shimamura S."/>
            <person name="Suzuki Y."/>
            <person name="Inagaki F."/>
            <person name="Takai K."/>
            <person name="Nealson K.H."/>
            <person name="Horikoshi K."/>
        </authorList>
    </citation>
    <scope>NUCLEOTIDE SEQUENCE [LARGE SCALE GENOMIC DNA]</scope>
</reference>
<dbReference type="InterPro" id="IPR051538">
    <property type="entry name" value="Acyl-CoA_Synth/Transferase"/>
</dbReference>
<dbReference type="KEGG" id="csu:CSUB_C0071"/>
<keyword evidence="3 4" id="KW-0067">ATP-binding</keyword>
<protein>
    <submittedName>
        <fullName evidence="6">Acetyl-CoA synthetase (ADP-forming), alpha and beta subunit</fullName>
        <ecNumber evidence="6">6.2.1.13</ecNumber>
    </submittedName>
</protein>
<dbReference type="AlphaFoldDB" id="E6N487"/>
<dbReference type="BioCyc" id="CCAL311458:G131R-70-MONOMER"/>
<name>E6N487_CALS0</name>
<evidence type="ECO:0000259" key="5">
    <source>
        <dbReference type="PROSITE" id="PS50975"/>
    </source>
</evidence>
<evidence type="ECO:0000313" key="8">
    <source>
        <dbReference type="Proteomes" id="UP000008120"/>
    </source>
</evidence>
<keyword evidence="1 6" id="KW-0436">Ligase</keyword>
<organism evidence="6 8">
    <name type="scientific">Caldiarchaeum subterraneum</name>
    <dbReference type="NCBI Taxonomy" id="311458"/>
    <lineage>
        <taxon>Archaea</taxon>
        <taxon>Nitrososphaerota</taxon>
        <taxon>Candidatus Caldarchaeales</taxon>
        <taxon>Candidatus Caldarchaeaceae</taxon>
        <taxon>Candidatus Caldarchaeum</taxon>
    </lineage>
</organism>
<proteinExistence type="predicted"/>
<dbReference type="InterPro" id="IPR003781">
    <property type="entry name" value="CoA-bd"/>
</dbReference>
<dbReference type="Gene3D" id="3.40.50.261">
    <property type="entry name" value="Succinyl-CoA synthetase domains"/>
    <property type="match status" value="2"/>
</dbReference>
<dbReference type="InterPro" id="IPR036291">
    <property type="entry name" value="NAD(P)-bd_dom_sf"/>
</dbReference>
<dbReference type="SUPFAM" id="SSF52210">
    <property type="entry name" value="Succinyl-CoA synthetase domains"/>
    <property type="match status" value="2"/>
</dbReference>
<evidence type="ECO:0000256" key="2">
    <source>
        <dbReference type="ARBA" id="ARBA00022741"/>
    </source>
</evidence>